<evidence type="ECO:0000256" key="5">
    <source>
        <dbReference type="ARBA" id="ARBA00022840"/>
    </source>
</evidence>
<dbReference type="InterPro" id="IPR057842">
    <property type="entry name" value="WH_MER3"/>
</dbReference>
<dbReference type="Pfam" id="PF23445">
    <property type="entry name" value="WHD_SNRNP200"/>
    <property type="match status" value="1"/>
</dbReference>
<dbReference type="InterPro" id="IPR036388">
    <property type="entry name" value="WH-like_DNA-bd_sf"/>
</dbReference>
<dbReference type="InterPro" id="IPR036390">
    <property type="entry name" value="WH_DNA-bd_sf"/>
</dbReference>
<evidence type="ECO:0000256" key="2">
    <source>
        <dbReference type="ARBA" id="ARBA00022741"/>
    </source>
</evidence>
<dbReference type="STRING" id="49390.A0A068V4V9"/>
<dbReference type="GO" id="GO:0005524">
    <property type="term" value="F:ATP binding"/>
    <property type="evidence" value="ECO:0007669"/>
    <property type="project" value="UniProtKB-KW"/>
</dbReference>
<dbReference type="FunFam" id="1.10.10.10:FF:000024">
    <property type="entry name" value="U5 small nuclear ribonucleoprotein helicase"/>
    <property type="match status" value="1"/>
</dbReference>
<organism evidence="7 8">
    <name type="scientific">Coffea canephora</name>
    <name type="common">Robusta coffee</name>
    <dbReference type="NCBI Taxonomy" id="49390"/>
    <lineage>
        <taxon>Eukaryota</taxon>
        <taxon>Viridiplantae</taxon>
        <taxon>Streptophyta</taxon>
        <taxon>Embryophyta</taxon>
        <taxon>Tracheophyta</taxon>
        <taxon>Spermatophyta</taxon>
        <taxon>Magnoliopsida</taxon>
        <taxon>eudicotyledons</taxon>
        <taxon>Gunneridae</taxon>
        <taxon>Pentapetalae</taxon>
        <taxon>asterids</taxon>
        <taxon>lamiids</taxon>
        <taxon>Gentianales</taxon>
        <taxon>Rubiaceae</taxon>
        <taxon>Ixoroideae</taxon>
        <taxon>Gardenieae complex</taxon>
        <taxon>Bertiereae - Coffeeae clade</taxon>
        <taxon>Coffeeae</taxon>
        <taxon>Coffea</taxon>
    </lineage>
</organism>
<dbReference type="Pfam" id="PF00271">
    <property type="entry name" value="Helicase_C"/>
    <property type="match status" value="1"/>
</dbReference>
<dbReference type="GO" id="GO:0016787">
    <property type="term" value="F:hydrolase activity"/>
    <property type="evidence" value="ECO:0007669"/>
    <property type="project" value="UniProtKB-KW"/>
</dbReference>
<dbReference type="SUPFAM" id="SSF52540">
    <property type="entry name" value="P-loop containing nucleoside triphosphate hydrolases"/>
    <property type="match status" value="1"/>
</dbReference>
<dbReference type="PANTHER" id="PTHR47961">
    <property type="entry name" value="DNA POLYMERASE THETA, PUTATIVE (AFU_ORTHOLOGUE AFUA_1G05260)-RELATED"/>
    <property type="match status" value="1"/>
</dbReference>
<proteinExistence type="inferred from homology"/>
<dbReference type="GO" id="GO:0004386">
    <property type="term" value="F:helicase activity"/>
    <property type="evidence" value="ECO:0007669"/>
    <property type="project" value="UniProtKB-KW"/>
</dbReference>
<dbReference type="InterPro" id="IPR027417">
    <property type="entry name" value="P-loop_NTPase"/>
</dbReference>
<gene>
    <name evidence="7" type="ORF">GSCOC_T00015446001</name>
</gene>
<evidence type="ECO:0000256" key="3">
    <source>
        <dbReference type="ARBA" id="ARBA00022801"/>
    </source>
</evidence>
<comment type="similarity">
    <text evidence="1">Belongs to the disease resistance NB-LRR family.</text>
</comment>
<accession>A0A068V4V9</accession>
<dbReference type="PANTHER" id="PTHR47961:SF4">
    <property type="entry name" value="ACTIVATING SIGNAL COINTEGRATOR 1 COMPLEX SUBUNIT 3"/>
    <property type="match status" value="1"/>
</dbReference>
<dbReference type="SMART" id="SM00490">
    <property type="entry name" value="HELICc"/>
    <property type="match status" value="1"/>
</dbReference>
<keyword evidence="2" id="KW-0547">Nucleotide-binding</keyword>
<dbReference type="GO" id="GO:0005634">
    <property type="term" value="C:nucleus"/>
    <property type="evidence" value="ECO:0007669"/>
    <property type="project" value="TreeGrafter"/>
</dbReference>
<dbReference type="Gene3D" id="1.10.10.10">
    <property type="entry name" value="Winged helix-like DNA-binding domain superfamily/Winged helix DNA-binding domain"/>
    <property type="match status" value="1"/>
</dbReference>
<reference evidence="8" key="1">
    <citation type="journal article" date="2014" name="Science">
        <title>The coffee genome provides insight into the convergent evolution of caffeine biosynthesis.</title>
        <authorList>
            <person name="Denoeud F."/>
            <person name="Carretero-Paulet L."/>
            <person name="Dereeper A."/>
            <person name="Droc G."/>
            <person name="Guyot R."/>
            <person name="Pietrella M."/>
            <person name="Zheng C."/>
            <person name="Alberti A."/>
            <person name="Anthony F."/>
            <person name="Aprea G."/>
            <person name="Aury J.M."/>
            <person name="Bento P."/>
            <person name="Bernard M."/>
            <person name="Bocs S."/>
            <person name="Campa C."/>
            <person name="Cenci A."/>
            <person name="Combes M.C."/>
            <person name="Crouzillat D."/>
            <person name="Da Silva C."/>
            <person name="Daddiego L."/>
            <person name="De Bellis F."/>
            <person name="Dussert S."/>
            <person name="Garsmeur O."/>
            <person name="Gayraud T."/>
            <person name="Guignon V."/>
            <person name="Jahn K."/>
            <person name="Jamilloux V."/>
            <person name="Joet T."/>
            <person name="Labadie K."/>
            <person name="Lan T."/>
            <person name="Leclercq J."/>
            <person name="Lepelley M."/>
            <person name="Leroy T."/>
            <person name="Li L.T."/>
            <person name="Librado P."/>
            <person name="Lopez L."/>
            <person name="Munoz A."/>
            <person name="Noel B."/>
            <person name="Pallavicini A."/>
            <person name="Perrotta G."/>
            <person name="Poncet V."/>
            <person name="Pot D."/>
            <person name="Priyono X."/>
            <person name="Rigoreau M."/>
            <person name="Rouard M."/>
            <person name="Rozas J."/>
            <person name="Tranchant-Dubreuil C."/>
            <person name="VanBuren R."/>
            <person name="Zhang Q."/>
            <person name="Andrade A.C."/>
            <person name="Argout X."/>
            <person name="Bertrand B."/>
            <person name="de Kochko A."/>
            <person name="Graziosi G."/>
            <person name="Henry R.J."/>
            <person name="Jayarama X."/>
            <person name="Ming R."/>
            <person name="Nagai C."/>
            <person name="Rounsley S."/>
            <person name="Sankoff D."/>
            <person name="Giuliano G."/>
            <person name="Albert V.A."/>
            <person name="Wincker P."/>
            <person name="Lashermes P."/>
        </authorList>
    </citation>
    <scope>NUCLEOTIDE SEQUENCE [LARGE SCALE GENOMIC DNA]</scope>
    <source>
        <strain evidence="8">cv. DH200-94</strain>
    </source>
</reference>
<dbReference type="Gene3D" id="3.40.50.300">
    <property type="entry name" value="P-loop containing nucleotide triphosphate hydrolases"/>
    <property type="match status" value="1"/>
</dbReference>
<dbReference type="InParanoid" id="A0A068V4V9"/>
<name>A0A068V4V9_COFCA</name>
<keyword evidence="3" id="KW-0378">Hydrolase</keyword>
<evidence type="ECO:0000256" key="4">
    <source>
        <dbReference type="ARBA" id="ARBA00022806"/>
    </source>
</evidence>
<dbReference type="PROSITE" id="PS51194">
    <property type="entry name" value="HELICASE_CTER"/>
    <property type="match status" value="1"/>
</dbReference>
<evidence type="ECO:0000259" key="6">
    <source>
        <dbReference type="PROSITE" id="PS51194"/>
    </source>
</evidence>
<evidence type="ECO:0000313" key="8">
    <source>
        <dbReference type="Proteomes" id="UP000295252"/>
    </source>
</evidence>
<dbReference type="SUPFAM" id="SSF46785">
    <property type="entry name" value="Winged helix' DNA-binding domain"/>
    <property type="match status" value="1"/>
</dbReference>
<feature type="domain" description="Helicase C-terminal" evidence="6">
    <location>
        <begin position="1"/>
        <end position="171"/>
    </location>
</feature>
<evidence type="ECO:0000256" key="1">
    <source>
        <dbReference type="ARBA" id="ARBA00008894"/>
    </source>
</evidence>
<dbReference type="EMBL" id="HG739185">
    <property type="protein sequence ID" value="CDP15559.1"/>
    <property type="molecule type" value="Genomic_DNA"/>
</dbReference>
<dbReference type="OMA" id="TDFALDE"/>
<keyword evidence="4" id="KW-0347">Helicase</keyword>
<dbReference type="InterPro" id="IPR001650">
    <property type="entry name" value="Helicase_C-like"/>
</dbReference>
<keyword evidence="5" id="KW-0067">ATP-binding</keyword>
<dbReference type="PhylomeDB" id="A0A068V4V9"/>
<sequence length="280" mass="31034">MSVAGKHQVLIFVHSGTETAKTAHALRDGALANDTLELVESNDLKELLPYGFAIHHAEMVTADRRIVQDLFSDGQIQVLVSTATLAWGVNLPAHTMIIKGTQRYNPEKGAWTELSHVDVMQMLGRAGRPQHDSCGEGVIITGHNGLPYYLSVMNQQLPIESHFVSKLADRLNEEIVLGSVQNAKEACIWLGYTYMFIRMLRNPTLYGLAADVLAVDSRLEKRRADLVHSAATLLEKNNFIKYDRKSGHFQVTDLGRIAALTISSGVTEYMNLYILDNCGI</sequence>
<evidence type="ECO:0000313" key="7">
    <source>
        <dbReference type="EMBL" id="CDP15559.1"/>
    </source>
</evidence>
<keyword evidence="8" id="KW-1185">Reference proteome</keyword>
<dbReference type="AlphaFoldDB" id="A0A068V4V9"/>
<dbReference type="OrthoDB" id="1688122at2759"/>
<dbReference type="CDD" id="cd18795">
    <property type="entry name" value="SF2_C_Ski2"/>
    <property type="match status" value="1"/>
</dbReference>
<protein>
    <recommendedName>
        <fullName evidence="6">Helicase C-terminal domain-containing protein</fullName>
    </recommendedName>
</protein>
<dbReference type="Proteomes" id="UP000295252">
    <property type="component" value="Chromosome I"/>
</dbReference>
<dbReference type="Gramene" id="CDP15559">
    <property type="protein sequence ID" value="CDP15559"/>
    <property type="gene ID" value="GSCOC_T00015446001"/>
</dbReference>
<dbReference type="InterPro" id="IPR050474">
    <property type="entry name" value="Hel308_SKI2-like"/>
</dbReference>